<name>A0A5F9D147_RABIT</name>
<protein>
    <submittedName>
        <fullName evidence="1">Uncharacterized protein</fullName>
    </submittedName>
</protein>
<proteinExistence type="predicted"/>
<accession>A0A5F9D147</accession>
<dbReference type="AlphaFoldDB" id="A0A5F9D147"/>
<reference evidence="1" key="2">
    <citation type="submission" date="2025-08" db="UniProtKB">
        <authorList>
            <consortium name="Ensembl"/>
        </authorList>
    </citation>
    <scope>IDENTIFICATION</scope>
    <source>
        <strain evidence="1">Thorbecke</strain>
    </source>
</reference>
<reference evidence="1 2" key="1">
    <citation type="journal article" date="2011" name="Nature">
        <title>A high-resolution map of human evolutionary constraint using 29 mammals.</title>
        <authorList>
            <person name="Lindblad-Toh K."/>
            <person name="Garber M."/>
            <person name="Zuk O."/>
            <person name="Lin M.F."/>
            <person name="Parker B.J."/>
            <person name="Washietl S."/>
            <person name="Kheradpour P."/>
            <person name="Ernst J."/>
            <person name="Jordan G."/>
            <person name="Mauceli E."/>
            <person name="Ward L.D."/>
            <person name="Lowe C.B."/>
            <person name="Holloway A.K."/>
            <person name="Clamp M."/>
            <person name="Gnerre S."/>
            <person name="Alfoldi J."/>
            <person name="Beal K."/>
            <person name="Chang J."/>
            <person name="Clawson H."/>
            <person name="Cuff J."/>
            <person name="Di Palma F."/>
            <person name="Fitzgerald S."/>
            <person name="Flicek P."/>
            <person name="Guttman M."/>
            <person name="Hubisz M.J."/>
            <person name="Jaffe D.B."/>
            <person name="Jungreis I."/>
            <person name="Kent W.J."/>
            <person name="Kostka D."/>
            <person name="Lara M."/>
            <person name="Martins A.L."/>
            <person name="Massingham T."/>
            <person name="Moltke I."/>
            <person name="Raney B.J."/>
            <person name="Rasmussen M.D."/>
            <person name="Robinson J."/>
            <person name="Stark A."/>
            <person name="Vilella A.J."/>
            <person name="Wen J."/>
            <person name="Xie X."/>
            <person name="Zody M.C."/>
            <person name="Baldwin J."/>
            <person name="Bloom T."/>
            <person name="Chin C.W."/>
            <person name="Heiman D."/>
            <person name="Nicol R."/>
            <person name="Nusbaum C."/>
            <person name="Young S."/>
            <person name="Wilkinson J."/>
            <person name="Worley K.C."/>
            <person name="Kovar C.L."/>
            <person name="Muzny D.M."/>
            <person name="Gibbs R.A."/>
            <person name="Cree A."/>
            <person name="Dihn H.H."/>
            <person name="Fowler G."/>
            <person name="Jhangiani S."/>
            <person name="Joshi V."/>
            <person name="Lee S."/>
            <person name="Lewis L.R."/>
            <person name="Nazareth L.V."/>
            <person name="Okwuonu G."/>
            <person name="Santibanez J."/>
            <person name="Warren W.C."/>
            <person name="Mardis E.R."/>
            <person name="Weinstock G.M."/>
            <person name="Wilson R.K."/>
            <person name="Delehaunty K."/>
            <person name="Dooling D."/>
            <person name="Fronik C."/>
            <person name="Fulton L."/>
            <person name="Fulton B."/>
            <person name="Graves T."/>
            <person name="Minx P."/>
            <person name="Sodergren E."/>
            <person name="Birney E."/>
            <person name="Margulies E.H."/>
            <person name="Herrero J."/>
            <person name="Green E.D."/>
            <person name="Haussler D."/>
            <person name="Siepel A."/>
            <person name="Goldman N."/>
            <person name="Pollard K.S."/>
            <person name="Pedersen J.S."/>
            <person name="Lander E.S."/>
            <person name="Kellis M."/>
        </authorList>
    </citation>
    <scope>NUCLEOTIDE SEQUENCE [LARGE SCALE GENOMIC DNA]</scope>
    <source>
        <strain evidence="1 2">Thorbecke inbred</strain>
    </source>
</reference>
<sequence>KTTTAGTGYAREPTSPGAILMCELAQYCLRAFPTAPGSWLWITTALGSEPMDGRWKFLLYHHSSPITQTPLCHLPNIPRVTNHGTLINDSKLEVTSKNNLNKNDRKHSMYLTISPPLPVTPPT</sequence>
<dbReference type="EMBL" id="AAGW02045455">
    <property type="status" value="NOT_ANNOTATED_CDS"/>
    <property type="molecule type" value="Genomic_DNA"/>
</dbReference>
<dbReference type="GO" id="GO:0045947">
    <property type="term" value="P:negative regulation of translational initiation"/>
    <property type="evidence" value="ECO:0007669"/>
    <property type="project" value="InterPro"/>
</dbReference>
<dbReference type="Ensembl" id="ENSOCUT00000058244.1">
    <property type="protein sequence ID" value="ENSOCUP00000039845.1"/>
    <property type="gene ID" value="ENSOCUG00000038661.1"/>
</dbReference>
<evidence type="ECO:0000313" key="1">
    <source>
        <dbReference type="Ensembl" id="ENSOCUP00000039845.1"/>
    </source>
</evidence>
<dbReference type="Pfam" id="PF05456">
    <property type="entry name" value="eIF_4EBP"/>
    <property type="match status" value="1"/>
</dbReference>
<dbReference type="Proteomes" id="UP000001811">
    <property type="component" value="Chromosome 15"/>
</dbReference>
<keyword evidence="2" id="KW-1185">Reference proteome</keyword>
<evidence type="ECO:0000313" key="2">
    <source>
        <dbReference type="Proteomes" id="UP000001811"/>
    </source>
</evidence>
<dbReference type="STRING" id="9986.ENSOCUP00000039845"/>
<dbReference type="InParanoid" id="A0A5F9D147"/>
<organism evidence="1 2">
    <name type="scientific">Oryctolagus cuniculus</name>
    <name type="common">Rabbit</name>
    <dbReference type="NCBI Taxonomy" id="9986"/>
    <lineage>
        <taxon>Eukaryota</taxon>
        <taxon>Metazoa</taxon>
        <taxon>Chordata</taxon>
        <taxon>Craniata</taxon>
        <taxon>Vertebrata</taxon>
        <taxon>Euteleostomi</taxon>
        <taxon>Mammalia</taxon>
        <taxon>Eutheria</taxon>
        <taxon>Euarchontoglires</taxon>
        <taxon>Glires</taxon>
        <taxon>Lagomorpha</taxon>
        <taxon>Leporidae</taxon>
        <taxon>Oryctolagus</taxon>
    </lineage>
</organism>
<reference evidence="1" key="3">
    <citation type="submission" date="2025-09" db="UniProtKB">
        <authorList>
            <consortium name="Ensembl"/>
        </authorList>
    </citation>
    <scope>IDENTIFICATION</scope>
    <source>
        <strain evidence="1">Thorbecke</strain>
    </source>
</reference>
<dbReference type="Bgee" id="ENSOCUG00000038661">
    <property type="expression patterns" value="Expressed in skeletal muscle tissue and 15 other cell types or tissues"/>
</dbReference>
<dbReference type="GO" id="GO:0008190">
    <property type="term" value="F:eukaryotic initiation factor 4E binding"/>
    <property type="evidence" value="ECO:0007669"/>
    <property type="project" value="InterPro"/>
</dbReference>
<dbReference type="InterPro" id="IPR008606">
    <property type="entry name" value="EIF4EBP"/>
</dbReference>